<dbReference type="InterPro" id="IPR002182">
    <property type="entry name" value="NB-ARC"/>
</dbReference>
<dbReference type="EMBL" id="KN847477">
    <property type="protein sequence ID" value="KIX07018.1"/>
    <property type="molecule type" value="Genomic_DNA"/>
</dbReference>
<dbReference type="AlphaFoldDB" id="A0A0D2H978"/>
<dbReference type="InterPro" id="IPR053137">
    <property type="entry name" value="NLR-like"/>
</dbReference>
<dbReference type="PANTHER" id="PTHR46082">
    <property type="entry name" value="ATP/GTP-BINDING PROTEIN-RELATED"/>
    <property type="match status" value="1"/>
</dbReference>
<evidence type="ECO:0000259" key="1">
    <source>
        <dbReference type="Pfam" id="PF00931"/>
    </source>
</evidence>
<dbReference type="Pfam" id="PF13424">
    <property type="entry name" value="TPR_12"/>
    <property type="match status" value="2"/>
</dbReference>
<dbReference type="Gene3D" id="3.40.50.1580">
    <property type="entry name" value="Nucleoside phosphorylase domain"/>
    <property type="match status" value="1"/>
</dbReference>
<dbReference type="RefSeq" id="XP_013274154.1">
    <property type="nucleotide sequence ID" value="XM_013418700.1"/>
</dbReference>
<dbReference type="InterPro" id="IPR000845">
    <property type="entry name" value="Nucleoside_phosphorylase_d"/>
</dbReference>
<dbReference type="Pfam" id="PF00931">
    <property type="entry name" value="NB-ARC"/>
    <property type="match status" value="1"/>
</dbReference>
<dbReference type="GO" id="GO:0003824">
    <property type="term" value="F:catalytic activity"/>
    <property type="evidence" value="ECO:0007669"/>
    <property type="project" value="InterPro"/>
</dbReference>
<dbReference type="STRING" id="1442369.A0A0D2H978"/>
<protein>
    <recommendedName>
        <fullName evidence="5">Nucleoside phosphorylase domain-containing protein</fullName>
    </recommendedName>
</protein>
<evidence type="ECO:0000259" key="2">
    <source>
        <dbReference type="Pfam" id="PF01048"/>
    </source>
</evidence>
<dbReference type="Proteomes" id="UP000053617">
    <property type="component" value="Unassembled WGS sequence"/>
</dbReference>
<dbReference type="HOGENOM" id="CLU_000288_125_3_1"/>
<evidence type="ECO:0000313" key="3">
    <source>
        <dbReference type="EMBL" id="KIX07018.1"/>
    </source>
</evidence>
<sequence>MPLTHNDYTVGCLCPMSVELAPVRALLDKEHSKLPTKSGDNNYILGEICGHNMVIAVLPQTGNSSAGIVATQLMIDFPLIRFGLLVGIGGGVPGERGQGDDIRLGDVVISTPTNDSGGVIQYDFGKYKAGGAFERTRVLNKPPERLLASVNSLRAVHAMEDSRVPQFMSEMLQRFPKMTKKYSYPGDENDQLFQANYPHQGEEGTCQNCDKERVIRREERDNTDPVFHYGAIGSANALVKDATVREELRRTLKIICVEMEAAGLMDSFPCLVIRGICDYADSHKNKIWQPYAAAAAAAYTKELLSVITPKEVAKVAVAADVVQTSVHFAPYQRYRSSYAMTDFLLEYCRGLNLIDAPNMPEDLFIGRDDELRKMETLFQPGSDSSIRKVLALGGMGGVGKTQLAIAYCKRYATSYFSVFWLNATSDTTLKLSLRRLGQRIFDPDKVDPLDDNSLWIDISNWLSTPDNNRWLLVYDNYDDPDQYDITKYYPSAVQGSVIITTRVPSKISGEKLEIRSMSKEEDGLRILSTRSGREHIESGNWAFASLRETCHSQKADFGARQLVKRLDGHPLALATAGVYLQKSSFDFCTYFIAYECRWETVASPEGPTEYSPRTLYNTWELSYARIKEENPEAAQFLGFLAYLDHRAIWYGLLCQGYAAQLEGAPAWFNNVVRYQSSFESAMQTLVKYSLAEGNHQTQSYNLHVCVHDWILNCLNRAIDVRQYWIASDCVAECLTSEDWDHLFDIRCQRLAIHAKHLANLRFKDVANRSDFSWRRIPDIFRHATLLRLQLEYFASELMYERALVEDQKSLGPGDHRSTLSILKGLGMLYLYQGRLAMAERMFIRVREGFRKILGSDDIQTLDMTESLGQVYRAQDKLRMAEETFLRVLAAKERIFGPGDMSSLTAAANLGNLYASQGKFKTAEEIFTRVVAERKKFYGPDHALTVWAVSTLGRLLHDQGKSEEAEQMYMQALAGYEKIHGPDHVQTLEVVRLLGDLYRDQNQFEIAEKRYLQALAAREKQPGPDDFSTLDIVHSLGTLYAEQGRPEAEKLHIRAQTGYKNAGGDKDRPILKIIDQFGLLYHNQVREEEFRDIWFQTHYGPPLT</sequence>
<proteinExistence type="predicted"/>
<dbReference type="PANTHER" id="PTHR46082:SF6">
    <property type="entry name" value="AAA+ ATPASE DOMAIN-CONTAINING PROTEIN-RELATED"/>
    <property type="match status" value="1"/>
</dbReference>
<gene>
    <name evidence="3" type="ORF">Z518_04994</name>
</gene>
<name>A0A0D2H978_9EURO</name>
<dbReference type="GO" id="GO:0043531">
    <property type="term" value="F:ADP binding"/>
    <property type="evidence" value="ECO:0007669"/>
    <property type="project" value="InterPro"/>
</dbReference>
<dbReference type="GeneID" id="25293065"/>
<dbReference type="VEuPathDB" id="FungiDB:Z518_04994"/>
<dbReference type="SUPFAM" id="SSF52540">
    <property type="entry name" value="P-loop containing nucleoside triphosphate hydrolases"/>
    <property type="match status" value="1"/>
</dbReference>
<reference evidence="3 4" key="1">
    <citation type="submission" date="2015-01" db="EMBL/GenBank/DDBJ databases">
        <title>The Genome Sequence of Rhinocladiella mackenzie CBS 650.93.</title>
        <authorList>
            <consortium name="The Broad Institute Genomics Platform"/>
            <person name="Cuomo C."/>
            <person name="de Hoog S."/>
            <person name="Gorbushina A."/>
            <person name="Stielow B."/>
            <person name="Teixiera M."/>
            <person name="Abouelleil A."/>
            <person name="Chapman S.B."/>
            <person name="Priest M."/>
            <person name="Young S.K."/>
            <person name="Wortman J."/>
            <person name="Nusbaum C."/>
            <person name="Birren B."/>
        </authorList>
    </citation>
    <scope>NUCLEOTIDE SEQUENCE [LARGE SCALE GENOMIC DNA]</scope>
    <source>
        <strain evidence="3 4">CBS 650.93</strain>
    </source>
</reference>
<dbReference type="PRINTS" id="PR00364">
    <property type="entry name" value="DISEASERSIST"/>
</dbReference>
<organism evidence="3 4">
    <name type="scientific">Rhinocladiella mackenziei CBS 650.93</name>
    <dbReference type="NCBI Taxonomy" id="1442369"/>
    <lineage>
        <taxon>Eukaryota</taxon>
        <taxon>Fungi</taxon>
        <taxon>Dikarya</taxon>
        <taxon>Ascomycota</taxon>
        <taxon>Pezizomycotina</taxon>
        <taxon>Eurotiomycetes</taxon>
        <taxon>Chaetothyriomycetidae</taxon>
        <taxon>Chaetothyriales</taxon>
        <taxon>Herpotrichiellaceae</taxon>
        <taxon>Rhinocladiella</taxon>
    </lineage>
</organism>
<dbReference type="SUPFAM" id="SSF48452">
    <property type="entry name" value="TPR-like"/>
    <property type="match status" value="2"/>
</dbReference>
<evidence type="ECO:0008006" key="5">
    <source>
        <dbReference type="Google" id="ProtNLM"/>
    </source>
</evidence>
<feature type="domain" description="Nucleoside phosphorylase" evidence="2">
    <location>
        <begin position="9"/>
        <end position="297"/>
    </location>
</feature>
<dbReference type="Gene3D" id="3.40.50.300">
    <property type="entry name" value="P-loop containing nucleotide triphosphate hydrolases"/>
    <property type="match status" value="1"/>
</dbReference>
<dbReference type="InterPro" id="IPR027417">
    <property type="entry name" value="P-loop_NTPase"/>
</dbReference>
<dbReference type="InterPro" id="IPR019734">
    <property type="entry name" value="TPR_rpt"/>
</dbReference>
<dbReference type="SUPFAM" id="SSF53167">
    <property type="entry name" value="Purine and uridine phosphorylases"/>
    <property type="match status" value="1"/>
</dbReference>
<keyword evidence="4" id="KW-1185">Reference proteome</keyword>
<dbReference type="InterPro" id="IPR035994">
    <property type="entry name" value="Nucleoside_phosphorylase_sf"/>
</dbReference>
<evidence type="ECO:0000313" key="4">
    <source>
        <dbReference type="Proteomes" id="UP000053617"/>
    </source>
</evidence>
<dbReference type="Pfam" id="PF01048">
    <property type="entry name" value="PNP_UDP_1"/>
    <property type="match status" value="1"/>
</dbReference>
<feature type="domain" description="NB-ARC" evidence="1">
    <location>
        <begin position="387"/>
        <end position="519"/>
    </location>
</feature>
<dbReference type="Gene3D" id="1.25.40.10">
    <property type="entry name" value="Tetratricopeptide repeat domain"/>
    <property type="match status" value="2"/>
</dbReference>
<dbReference type="OrthoDB" id="4119735at2759"/>
<dbReference type="GO" id="GO:0009116">
    <property type="term" value="P:nucleoside metabolic process"/>
    <property type="evidence" value="ECO:0007669"/>
    <property type="project" value="InterPro"/>
</dbReference>
<dbReference type="SMART" id="SM00028">
    <property type="entry name" value="TPR"/>
    <property type="match status" value="5"/>
</dbReference>
<dbReference type="InterPro" id="IPR011990">
    <property type="entry name" value="TPR-like_helical_dom_sf"/>
</dbReference>
<accession>A0A0D2H978</accession>